<accession>A0A844YUT4</accession>
<dbReference type="SUPFAM" id="SSF53041">
    <property type="entry name" value="Resolvase-like"/>
    <property type="match status" value="1"/>
</dbReference>
<dbReference type="PANTHER" id="PTHR30461:SF23">
    <property type="entry name" value="DNA RECOMBINASE-RELATED"/>
    <property type="match status" value="1"/>
</dbReference>
<proteinExistence type="predicted"/>
<evidence type="ECO:0000313" key="4">
    <source>
        <dbReference type="Proteomes" id="UP000466966"/>
    </source>
</evidence>
<dbReference type="InterPro" id="IPR050639">
    <property type="entry name" value="SSR_resolvase"/>
</dbReference>
<dbReference type="OrthoDB" id="7277848at2"/>
<evidence type="ECO:0000313" key="3">
    <source>
        <dbReference type="EMBL" id="MXO70601.1"/>
    </source>
</evidence>
<keyword evidence="4" id="KW-1185">Reference proteome</keyword>
<dbReference type="AlphaFoldDB" id="A0A844YUT4"/>
<dbReference type="InterPro" id="IPR038109">
    <property type="entry name" value="DNA_bind_recomb_sf"/>
</dbReference>
<evidence type="ECO:0000259" key="2">
    <source>
        <dbReference type="PROSITE" id="PS51737"/>
    </source>
</evidence>
<comment type="caution">
    <text evidence="3">The sequence shown here is derived from an EMBL/GenBank/DDBJ whole genome shotgun (WGS) entry which is preliminary data.</text>
</comment>
<name>A0A844YUT4_9SPHN</name>
<sequence>MSRSTPPLVRCAIYTRKSTEEGLEQAFNSLDAQREACAAYVMSQQHEGWTLLPDHYDDGGISGGTMDRPAMQRLLADVREGRVDVIVVYKVDRLTRRLVDFAKIVEVLDETGASFVSVTQAFNTTNSMGRLTLNVLLSFAQFEREVTGERIRDKIAASKRKGMWMGGPVPIGYDVIDRKLVISPTEAEMVRLIFARYLTSPSIEILAGDLAKLGFRSKQRVTRNGRPFGGTPFRPGGLRHILGNRIYLGEVNHKGQIYPGEHEAIIDRMLWEKVQSRLSGVVKRPRTGKVSALAGRIFDTDGLRLYSTHCKKRGKRYNYYVSSTRDNRNGWRLPAGDVEALVQQSLANFLSEPDRLNAELGAPGLTDANVSRAAMLAPPSDDSKGLWEALQQLDVRVSVETHALRIELDRSLLAEAMLVATLDALLRDRVVLITPVSLKRRGIELRLVYATPDARRANRDPHLIDLIRRGWAAWKKLTTEQRPANPVERSHLVRLARLRFLAPDITMAIVEGRQPVELTARSLLRCGELPLDWNDQRKALGFV</sequence>
<dbReference type="GO" id="GO:0003677">
    <property type="term" value="F:DNA binding"/>
    <property type="evidence" value="ECO:0007669"/>
    <property type="project" value="InterPro"/>
</dbReference>
<dbReference type="RefSeq" id="WP_160770501.1">
    <property type="nucleotide sequence ID" value="NZ_WTYV01000001.1"/>
</dbReference>
<dbReference type="Gene3D" id="3.40.50.1390">
    <property type="entry name" value="Resolvase, N-terminal catalytic domain"/>
    <property type="match status" value="1"/>
</dbReference>
<feature type="domain" description="Recombinase" evidence="2">
    <location>
        <begin position="170"/>
        <end position="284"/>
    </location>
</feature>
<dbReference type="InterPro" id="IPR036162">
    <property type="entry name" value="Resolvase-like_N_sf"/>
</dbReference>
<dbReference type="InterPro" id="IPR006119">
    <property type="entry name" value="Resolv_N"/>
</dbReference>
<dbReference type="EMBL" id="WTYV01000001">
    <property type="protein sequence ID" value="MXO70601.1"/>
    <property type="molecule type" value="Genomic_DNA"/>
</dbReference>
<dbReference type="PROSITE" id="PS51737">
    <property type="entry name" value="RECOMBINASE_DNA_BIND"/>
    <property type="match status" value="1"/>
</dbReference>
<evidence type="ECO:0008006" key="5">
    <source>
        <dbReference type="Google" id="ProtNLM"/>
    </source>
</evidence>
<dbReference type="SMART" id="SM00857">
    <property type="entry name" value="Resolvase"/>
    <property type="match status" value="1"/>
</dbReference>
<dbReference type="Pfam" id="PF00239">
    <property type="entry name" value="Resolvase"/>
    <property type="match status" value="1"/>
</dbReference>
<organism evidence="3 4">
    <name type="scientific">Alteraurantiacibacter buctensis</name>
    <dbReference type="NCBI Taxonomy" id="1503981"/>
    <lineage>
        <taxon>Bacteria</taxon>
        <taxon>Pseudomonadati</taxon>
        <taxon>Pseudomonadota</taxon>
        <taxon>Alphaproteobacteria</taxon>
        <taxon>Sphingomonadales</taxon>
        <taxon>Erythrobacteraceae</taxon>
        <taxon>Alteraurantiacibacter</taxon>
    </lineage>
</organism>
<dbReference type="Proteomes" id="UP000466966">
    <property type="component" value="Unassembled WGS sequence"/>
</dbReference>
<dbReference type="InterPro" id="IPR011109">
    <property type="entry name" value="DNA_bind_recombinase_dom"/>
</dbReference>
<dbReference type="CDD" id="cd03768">
    <property type="entry name" value="SR_ResInv"/>
    <property type="match status" value="1"/>
</dbReference>
<dbReference type="PANTHER" id="PTHR30461">
    <property type="entry name" value="DNA-INVERTASE FROM LAMBDOID PROPHAGE"/>
    <property type="match status" value="1"/>
</dbReference>
<evidence type="ECO:0000259" key="1">
    <source>
        <dbReference type="PROSITE" id="PS51736"/>
    </source>
</evidence>
<dbReference type="GO" id="GO:0000150">
    <property type="term" value="F:DNA strand exchange activity"/>
    <property type="evidence" value="ECO:0007669"/>
    <property type="project" value="InterPro"/>
</dbReference>
<dbReference type="Gene3D" id="3.90.1750.20">
    <property type="entry name" value="Putative Large Serine Recombinase, Chain B, Domain 2"/>
    <property type="match status" value="1"/>
</dbReference>
<dbReference type="Pfam" id="PF07508">
    <property type="entry name" value="Recombinase"/>
    <property type="match status" value="1"/>
</dbReference>
<gene>
    <name evidence="3" type="ORF">GRI99_03005</name>
</gene>
<protein>
    <recommendedName>
        <fullName evidence="5">Recombinase family protein</fullName>
    </recommendedName>
</protein>
<feature type="domain" description="Resolvase/invertase-type recombinase catalytic" evidence="1">
    <location>
        <begin position="10"/>
        <end position="162"/>
    </location>
</feature>
<reference evidence="3 4" key="1">
    <citation type="submission" date="2019-12" db="EMBL/GenBank/DDBJ databases">
        <title>Genomic-based taxomic classification of the family Erythrobacteraceae.</title>
        <authorList>
            <person name="Xu L."/>
        </authorList>
    </citation>
    <scope>NUCLEOTIDE SEQUENCE [LARGE SCALE GENOMIC DNA]</scope>
    <source>
        <strain evidence="3 4">M0322</strain>
    </source>
</reference>
<dbReference type="PROSITE" id="PS51736">
    <property type="entry name" value="RECOMBINASES_3"/>
    <property type="match status" value="1"/>
</dbReference>